<gene>
    <name evidence="3" type="ORF">DLD82_00330</name>
</gene>
<keyword evidence="4" id="KW-1185">Reference proteome</keyword>
<name>A0A2V2NKZ6_9EURY</name>
<feature type="domain" description="HTH arsR-type" evidence="2">
    <location>
        <begin position="156"/>
        <end position="231"/>
    </location>
</feature>
<sequence length="244" mass="28202">MSNMRILPIFLFILLLLPVQVMADRYIVTSAYEDLPDTQSKNPDKVQIWELPLWLFITQVVLLSPIFMLMKQILFLGYRVISRNTLFESRSRREIYEFIVQNPGIHLRGIATTMEMELGTVRYHLDQLTRFSKVTKLHSGGFARYYPPGYSADEKRSLNLTASPSRHRIMLMLKESPGLTRQEIGERLKISAQAAGWHLSQLLDEELIRTQKTGRTVKYQVTEGSDPAFRTKREDGKVCPPQTI</sequence>
<dbReference type="PANTHER" id="PTHR36216:SF1">
    <property type="entry name" value="HTH ARSR-TYPE DOMAIN-CONTAINING PROTEIN"/>
    <property type="match status" value="1"/>
</dbReference>
<evidence type="ECO:0000256" key="1">
    <source>
        <dbReference type="SAM" id="Phobius"/>
    </source>
</evidence>
<organism evidence="3 4">
    <name type="scientific">Methanospirillum stamsii</name>
    <dbReference type="NCBI Taxonomy" id="1277351"/>
    <lineage>
        <taxon>Archaea</taxon>
        <taxon>Methanobacteriati</taxon>
        <taxon>Methanobacteriota</taxon>
        <taxon>Stenosarchaea group</taxon>
        <taxon>Methanomicrobia</taxon>
        <taxon>Methanomicrobiales</taxon>
        <taxon>Methanospirillaceae</taxon>
        <taxon>Methanospirillum</taxon>
    </lineage>
</organism>
<keyword evidence="1" id="KW-0472">Membrane</keyword>
<dbReference type="CDD" id="cd00090">
    <property type="entry name" value="HTH_ARSR"/>
    <property type="match status" value="1"/>
</dbReference>
<evidence type="ECO:0000313" key="3">
    <source>
        <dbReference type="EMBL" id="PWR76291.1"/>
    </source>
</evidence>
<dbReference type="InterPro" id="IPR036390">
    <property type="entry name" value="WH_DNA-bd_sf"/>
</dbReference>
<dbReference type="InterPro" id="IPR036388">
    <property type="entry name" value="WH-like_DNA-bd_sf"/>
</dbReference>
<reference evidence="3 4" key="1">
    <citation type="submission" date="2018-05" db="EMBL/GenBank/DDBJ databases">
        <title>Draft genome of Methanospirillum stamsii Pt1.</title>
        <authorList>
            <person name="Dueholm M.S."/>
            <person name="Nielsen P.H."/>
            <person name="Bakmann L.F."/>
            <person name="Otzen D.E."/>
        </authorList>
    </citation>
    <scope>NUCLEOTIDE SEQUENCE [LARGE SCALE GENOMIC DNA]</scope>
    <source>
        <strain evidence="3 4">Pt1</strain>
    </source>
</reference>
<keyword evidence="1" id="KW-1133">Transmembrane helix</keyword>
<dbReference type="InterPro" id="IPR011991">
    <property type="entry name" value="ArsR-like_HTH"/>
</dbReference>
<proteinExistence type="predicted"/>
<dbReference type="Pfam" id="PF24266">
    <property type="entry name" value="HTH_HVO_0163_N"/>
    <property type="match status" value="1"/>
</dbReference>
<dbReference type="PANTHER" id="PTHR36216">
    <property type="entry name" value="TRANSCRIPTIONAL REGULATOR, TRMB"/>
    <property type="match status" value="1"/>
</dbReference>
<comment type="caution">
    <text evidence="3">The sequence shown here is derived from an EMBL/GenBank/DDBJ whole genome shotgun (WGS) entry which is preliminary data.</text>
</comment>
<dbReference type="InterPro" id="IPR001845">
    <property type="entry name" value="HTH_ArsR_DNA-bd_dom"/>
</dbReference>
<dbReference type="InterPro" id="IPR056504">
    <property type="entry name" value="HTH_HVO_0163_N"/>
</dbReference>
<keyword evidence="1" id="KW-0812">Transmembrane</keyword>
<protein>
    <recommendedName>
        <fullName evidence="2">HTH arsR-type domain-containing protein</fullName>
    </recommendedName>
</protein>
<dbReference type="SMART" id="SM00418">
    <property type="entry name" value="HTH_ARSR"/>
    <property type="match status" value="1"/>
</dbReference>
<dbReference type="AlphaFoldDB" id="A0A2V2NKZ6"/>
<dbReference type="Pfam" id="PF12840">
    <property type="entry name" value="HTH_20"/>
    <property type="match status" value="1"/>
</dbReference>
<evidence type="ECO:0000259" key="2">
    <source>
        <dbReference type="SMART" id="SM00418"/>
    </source>
</evidence>
<dbReference type="GO" id="GO:0003700">
    <property type="term" value="F:DNA-binding transcription factor activity"/>
    <property type="evidence" value="ECO:0007669"/>
    <property type="project" value="InterPro"/>
</dbReference>
<dbReference type="Gene3D" id="1.10.10.10">
    <property type="entry name" value="Winged helix-like DNA-binding domain superfamily/Winged helix DNA-binding domain"/>
    <property type="match status" value="2"/>
</dbReference>
<accession>A0A2V2NKZ6</accession>
<feature type="transmembrane region" description="Helical" evidence="1">
    <location>
        <begin position="51"/>
        <end position="70"/>
    </location>
</feature>
<evidence type="ECO:0000313" key="4">
    <source>
        <dbReference type="Proteomes" id="UP000245934"/>
    </source>
</evidence>
<dbReference type="Proteomes" id="UP000245934">
    <property type="component" value="Unassembled WGS sequence"/>
</dbReference>
<dbReference type="EMBL" id="QGMZ01000001">
    <property type="protein sequence ID" value="PWR76291.1"/>
    <property type="molecule type" value="Genomic_DNA"/>
</dbReference>
<dbReference type="SUPFAM" id="SSF46785">
    <property type="entry name" value="Winged helix' DNA-binding domain"/>
    <property type="match status" value="2"/>
</dbReference>